<dbReference type="AlphaFoldDB" id="A0A1T5LNV0"/>
<dbReference type="Gene3D" id="3.40.50.2000">
    <property type="entry name" value="Glycogen Phosphorylase B"/>
    <property type="match status" value="2"/>
</dbReference>
<evidence type="ECO:0000313" key="3">
    <source>
        <dbReference type="EMBL" id="SKC77239.1"/>
    </source>
</evidence>
<dbReference type="PANTHER" id="PTHR45947">
    <property type="entry name" value="SULFOQUINOVOSYL TRANSFERASE SQD2"/>
    <property type="match status" value="1"/>
</dbReference>
<dbReference type="PANTHER" id="PTHR45947:SF3">
    <property type="entry name" value="SULFOQUINOVOSYL TRANSFERASE SQD2"/>
    <property type="match status" value="1"/>
</dbReference>
<evidence type="ECO:0000259" key="2">
    <source>
        <dbReference type="Pfam" id="PF13439"/>
    </source>
</evidence>
<dbReference type="InterPro" id="IPR050194">
    <property type="entry name" value="Glycosyltransferase_grp1"/>
</dbReference>
<dbReference type="Pfam" id="PF13439">
    <property type="entry name" value="Glyco_transf_4"/>
    <property type="match status" value="1"/>
</dbReference>
<dbReference type="GO" id="GO:0016758">
    <property type="term" value="F:hexosyltransferase activity"/>
    <property type="evidence" value="ECO:0007669"/>
    <property type="project" value="TreeGrafter"/>
</dbReference>
<name>A0A1T5LNV0_9BACT</name>
<protein>
    <submittedName>
        <fullName evidence="3">Glycosyltransferase involved in cell wall bisynthesis</fullName>
    </submittedName>
</protein>
<feature type="domain" description="Glycosyl transferase family 1" evidence="1">
    <location>
        <begin position="192"/>
        <end position="349"/>
    </location>
</feature>
<gene>
    <name evidence="3" type="ORF">SAMN05660236_3544</name>
</gene>
<dbReference type="Pfam" id="PF00534">
    <property type="entry name" value="Glycos_transf_1"/>
    <property type="match status" value="1"/>
</dbReference>
<proteinExistence type="predicted"/>
<feature type="domain" description="Glycosyltransferase subfamily 4-like N-terminal" evidence="2">
    <location>
        <begin position="55"/>
        <end position="171"/>
    </location>
</feature>
<keyword evidence="4" id="KW-1185">Reference proteome</keyword>
<evidence type="ECO:0000259" key="1">
    <source>
        <dbReference type="Pfam" id="PF00534"/>
    </source>
</evidence>
<dbReference type="CDD" id="cd03801">
    <property type="entry name" value="GT4_PimA-like"/>
    <property type="match status" value="1"/>
</dbReference>
<sequence>MTKKKVIYIISDIEKSLSFEWTAKHLALKFDLLFILIGKEKTALSSFLESMDIRVEIVSDEKFPSYIKKWLRIYSILQLERPAAVHVHLWRAMLLGLTAAWMSGVKRRVLTRHHATIHYVDYPSGRKWDILCNTLATDIVAISENVKDILTQWDKAKASKVSVIYHGFDLSYFKNIDLQRVNGLHEKYKLYSRPVIGVISRYMKMKGIQYIIPAFKKLKEDFPDAHLVLANAQGDYTAEIRTQLRQLPEGCYTEIQFEHDLAALYKVFDVFVHVPVDAHAEAFGQTYIEALAAEVPSVFTISGIAREFIVNEYNALVANYQDAEDIYVNMRRILNDAKIRSVIIENGMKSLEAKFNLPIMIDKLTYIYNK</sequence>
<dbReference type="STRING" id="688867.SAMN05660236_3544"/>
<dbReference type="EMBL" id="FUZU01000002">
    <property type="protein sequence ID" value="SKC77239.1"/>
    <property type="molecule type" value="Genomic_DNA"/>
</dbReference>
<dbReference type="InterPro" id="IPR001296">
    <property type="entry name" value="Glyco_trans_1"/>
</dbReference>
<dbReference type="RefSeq" id="WP_079688056.1">
    <property type="nucleotide sequence ID" value="NZ_FUZU01000002.1"/>
</dbReference>
<reference evidence="3 4" key="1">
    <citation type="submission" date="2017-02" db="EMBL/GenBank/DDBJ databases">
        <authorList>
            <person name="Peterson S.W."/>
        </authorList>
    </citation>
    <scope>NUCLEOTIDE SEQUENCE [LARGE SCALE GENOMIC DNA]</scope>
    <source>
        <strain evidence="3 4">DSM 25262</strain>
    </source>
</reference>
<dbReference type="OrthoDB" id="9805661at2"/>
<keyword evidence="3" id="KW-0808">Transferase</keyword>
<organism evidence="3 4">
    <name type="scientific">Ohtaekwangia koreensis</name>
    <dbReference type="NCBI Taxonomy" id="688867"/>
    <lineage>
        <taxon>Bacteria</taxon>
        <taxon>Pseudomonadati</taxon>
        <taxon>Bacteroidota</taxon>
        <taxon>Cytophagia</taxon>
        <taxon>Cytophagales</taxon>
        <taxon>Fulvivirgaceae</taxon>
        <taxon>Ohtaekwangia</taxon>
    </lineage>
</organism>
<dbReference type="Proteomes" id="UP000190961">
    <property type="component" value="Unassembled WGS sequence"/>
</dbReference>
<dbReference type="SUPFAM" id="SSF53756">
    <property type="entry name" value="UDP-Glycosyltransferase/glycogen phosphorylase"/>
    <property type="match status" value="1"/>
</dbReference>
<dbReference type="InterPro" id="IPR028098">
    <property type="entry name" value="Glyco_trans_4-like_N"/>
</dbReference>
<evidence type="ECO:0000313" key="4">
    <source>
        <dbReference type="Proteomes" id="UP000190961"/>
    </source>
</evidence>
<accession>A0A1T5LNV0</accession>